<dbReference type="GO" id="GO:0005085">
    <property type="term" value="F:guanyl-nucleotide exchange factor activity"/>
    <property type="evidence" value="ECO:0007669"/>
    <property type="project" value="InterPro"/>
</dbReference>
<dbReference type="PANTHER" id="PTHR12673">
    <property type="entry name" value="FACIOGENITAL DYSPLASIA PROTEIN"/>
    <property type="match status" value="1"/>
</dbReference>
<dbReference type="InParanoid" id="A0A2P6MVD4"/>
<dbReference type="Gene3D" id="2.30.29.30">
    <property type="entry name" value="Pleckstrin-homology domain (PH domain)/Phosphotyrosine-binding domain (PTB)"/>
    <property type="match status" value="1"/>
</dbReference>
<organism evidence="3 4">
    <name type="scientific">Planoprotostelium fungivorum</name>
    <dbReference type="NCBI Taxonomy" id="1890364"/>
    <lineage>
        <taxon>Eukaryota</taxon>
        <taxon>Amoebozoa</taxon>
        <taxon>Evosea</taxon>
        <taxon>Variosea</taxon>
        <taxon>Cavosteliida</taxon>
        <taxon>Cavosteliaceae</taxon>
        <taxon>Planoprotostelium</taxon>
    </lineage>
</organism>
<dbReference type="Gene3D" id="1.20.900.10">
    <property type="entry name" value="Dbl homology (DH) domain"/>
    <property type="match status" value="2"/>
</dbReference>
<dbReference type="GO" id="GO:0005737">
    <property type="term" value="C:cytoplasm"/>
    <property type="evidence" value="ECO:0007669"/>
    <property type="project" value="TreeGrafter"/>
</dbReference>
<dbReference type="SUPFAM" id="SSF48065">
    <property type="entry name" value="DBL homology domain (DH-domain)"/>
    <property type="match status" value="1"/>
</dbReference>
<feature type="region of interest" description="Disordered" evidence="1">
    <location>
        <begin position="175"/>
        <end position="252"/>
    </location>
</feature>
<dbReference type="OrthoDB" id="20080at2759"/>
<feature type="domain" description="DH" evidence="2">
    <location>
        <begin position="123"/>
        <end position="399"/>
    </location>
</feature>
<dbReference type="SUPFAM" id="SSF50729">
    <property type="entry name" value="PH domain-like"/>
    <property type="match status" value="1"/>
</dbReference>
<name>A0A2P6MVD4_9EUKA</name>
<dbReference type="AlphaFoldDB" id="A0A2P6MVD4"/>
<feature type="compositionally biased region" description="Polar residues" evidence="1">
    <location>
        <begin position="42"/>
        <end position="63"/>
    </location>
</feature>
<dbReference type="PROSITE" id="PS50096">
    <property type="entry name" value="IQ"/>
    <property type="match status" value="1"/>
</dbReference>
<keyword evidence="4" id="KW-1185">Reference proteome</keyword>
<dbReference type="CDD" id="cd00160">
    <property type="entry name" value="RhoGEF"/>
    <property type="match status" value="1"/>
</dbReference>
<feature type="region of interest" description="Disordered" evidence="1">
    <location>
        <begin position="1"/>
        <end position="63"/>
    </location>
</feature>
<gene>
    <name evidence="3" type="ORF">PROFUN_08020</name>
</gene>
<feature type="compositionally biased region" description="Basic and acidic residues" evidence="1">
    <location>
        <begin position="18"/>
        <end position="36"/>
    </location>
</feature>
<dbReference type="SMART" id="SM00325">
    <property type="entry name" value="RhoGEF"/>
    <property type="match status" value="1"/>
</dbReference>
<dbReference type="PANTHER" id="PTHR12673:SF159">
    <property type="entry name" value="LD03170P"/>
    <property type="match status" value="1"/>
</dbReference>
<dbReference type="Proteomes" id="UP000241769">
    <property type="component" value="Unassembled WGS sequence"/>
</dbReference>
<dbReference type="EMBL" id="MDYQ01000372">
    <property type="protein sequence ID" value="PRP75654.1"/>
    <property type="molecule type" value="Genomic_DNA"/>
</dbReference>
<sequence>MASLAQKWAKKFSSKISPVKDKTKSNQAEPQRHSSSDDVPATLSSYQSPIKNKPTSINTIRPPTMAPLQSQEVEKANNNPSYNYNLTARQRLFEHMSLRMVQSAVRGFLARRLYQQRKSLFDKRQHIANEIMTSEMSYVHSLHILIKQFYEPMEAASQLSSRIRRFERNDSGTILLKDSIRDTPKGSPYASKRGESSIEASYRETPGSAAGDSILSPRQKNILSGLPSPSPRSSMDGASSSPQAPSPILAGPQIPVTKEDVRTIFSQVHVITAYNERLCDEIKKRICTWGINQRLGDIFVRMTAFLKTYVDYVNNYNNAMACVDRLKSNVEFSAWLEGSETMVGASFKSFLIMPIQRIPRYVLLLEDLLRHTPENHTDFNDLVKALERVKGVAQTVNDKKRAAEKSTALIELAEQLEHSRQNILAPHRYLIYHGDLRHEGNTVSVYLTNDLFLVAKDKMNGLTGTHGKKKIVGQMWVDRDLKVQRVASQNPEKTGRVFTVSDGIDTMKFKASNEETMETWLQQLENQREQITVQGPAREREQ</sequence>
<dbReference type="InterPro" id="IPR000219">
    <property type="entry name" value="DH_dom"/>
</dbReference>
<dbReference type="PROSITE" id="PS50010">
    <property type="entry name" value="DH_2"/>
    <property type="match status" value="1"/>
</dbReference>
<dbReference type="InterPro" id="IPR011993">
    <property type="entry name" value="PH-like_dom_sf"/>
</dbReference>
<reference evidence="3 4" key="1">
    <citation type="journal article" date="2018" name="Genome Biol. Evol.">
        <title>Multiple Roots of Fruiting Body Formation in Amoebozoa.</title>
        <authorList>
            <person name="Hillmann F."/>
            <person name="Forbes G."/>
            <person name="Novohradska S."/>
            <person name="Ferling I."/>
            <person name="Riege K."/>
            <person name="Groth M."/>
            <person name="Westermann M."/>
            <person name="Marz M."/>
            <person name="Spaller T."/>
            <person name="Winckler T."/>
            <person name="Schaap P."/>
            <person name="Glockner G."/>
        </authorList>
    </citation>
    <scope>NUCLEOTIDE SEQUENCE [LARGE SCALE GENOMIC DNA]</scope>
    <source>
        <strain evidence="3 4">Jena</strain>
    </source>
</reference>
<evidence type="ECO:0000256" key="1">
    <source>
        <dbReference type="SAM" id="MobiDB-lite"/>
    </source>
</evidence>
<evidence type="ECO:0000313" key="4">
    <source>
        <dbReference type="Proteomes" id="UP000241769"/>
    </source>
</evidence>
<protein>
    <recommendedName>
        <fullName evidence="2">DH domain-containing protein</fullName>
    </recommendedName>
</protein>
<evidence type="ECO:0000313" key="3">
    <source>
        <dbReference type="EMBL" id="PRP75654.1"/>
    </source>
</evidence>
<dbReference type="InterPro" id="IPR035899">
    <property type="entry name" value="DBL_dom_sf"/>
</dbReference>
<dbReference type="Pfam" id="PF00621">
    <property type="entry name" value="RhoGEF"/>
    <property type="match status" value="1"/>
</dbReference>
<proteinExistence type="predicted"/>
<dbReference type="InterPro" id="IPR051092">
    <property type="entry name" value="FYVE_RhoGEF_PH"/>
</dbReference>
<comment type="caution">
    <text evidence="3">The sequence shown here is derived from an EMBL/GenBank/DDBJ whole genome shotgun (WGS) entry which is preliminary data.</text>
</comment>
<evidence type="ECO:0000259" key="2">
    <source>
        <dbReference type="PROSITE" id="PS50010"/>
    </source>
</evidence>
<accession>A0A2P6MVD4</accession>